<gene>
    <name evidence="2" type="ORF">NLK58_06115</name>
</gene>
<dbReference type="Proteomes" id="UP001475781">
    <property type="component" value="Chromosome"/>
</dbReference>
<dbReference type="EMBL" id="CP101118">
    <property type="protein sequence ID" value="WZF89769.1"/>
    <property type="molecule type" value="Genomic_DNA"/>
</dbReference>
<feature type="coiled-coil region" evidence="1">
    <location>
        <begin position="270"/>
        <end position="318"/>
    </location>
</feature>
<keyword evidence="3" id="KW-1185">Reference proteome</keyword>
<reference evidence="2 3" key="1">
    <citation type="submission" date="2022-07" db="EMBL/GenBank/DDBJ databases">
        <title>A copper resistant bacterium isolated from sediment samples of deep sea hydrothermal areas.</title>
        <authorList>
            <person name="Zeng X."/>
        </authorList>
    </citation>
    <scope>NUCLEOTIDE SEQUENCE [LARGE SCALE GENOMIC DNA]</scope>
    <source>
        <strain evidence="3">CuT 6</strain>
    </source>
</reference>
<proteinExistence type="predicted"/>
<sequence length="710" mass="81747">MTTLCITGTPGRDFESVSKLLFQGGLASAKPIERETTISLEDWHARVCPLLRKQQAPGRLWEQLAGDLLLANFQQPQWGWSDPATLDALEFWAELEPGMCFLLLTSDPQEYLAHNLLEGSGEKGEEVDEKACLQEWRYQHERMLTFYLDNPERCLLVNARQARANPSAFVEKLEGRWGVELDLSSTYFPVLAGNSRQEAPITLAQYIAEKSLVDHGKGLTPLREELHAAQFPLAEPAAQADPDGNILGSANLSLVSILRDYQQRCARDLSESDRKALETLRRENEQLLTKLRYVQEQLDATTENQLQLEKQLEEAKALPTVTSEELANLEEQRLAETEMLLLQIHQVQEELEASFIKQQESAEALAEREKALQSANSENEELRKARLQDEQQLEESIRQNEQLLHRLHEVQEELEASFIMLEGDAETLAEREKALQIANSENRQLREARERADLDLEKLRQMNEQLSLQVEQLRKVEQQLEESTQHNENILLQLNQTQEELEHYFLLHNQSREEIEKLKAENRKLSFQKEMAEKQAQASTGLLGRLGSRKQVNFTPTLTYETVQLKKEQVNPDYEHLWFTLTEATFGEQYSPKWQFRLSCAGVKPNEFGEQPKLEIPEQTDQLLKNWFEESESEHGKKLELRFALPNAMDSKTWKQITIEDQDLIGSLVEQLPGLLNELEATGCHISRDWAEWQKLAADMKRIHKNKAKK</sequence>
<dbReference type="Gene3D" id="3.40.50.300">
    <property type="entry name" value="P-loop containing nucleotide triphosphate hydrolases"/>
    <property type="match status" value="1"/>
</dbReference>
<accession>A0ABZ2W554</accession>
<evidence type="ECO:0000313" key="3">
    <source>
        <dbReference type="Proteomes" id="UP001475781"/>
    </source>
</evidence>
<dbReference type="RefSeq" id="WP_341582312.1">
    <property type="nucleotide sequence ID" value="NZ_CP101118.1"/>
</dbReference>
<organism evidence="2 3">
    <name type="scientific">Marinobacter metalliresistant</name>
    <dbReference type="NCBI Taxonomy" id="2961995"/>
    <lineage>
        <taxon>Bacteria</taxon>
        <taxon>Pseudomonadati</taxon>
        <taxon>Pseudomonadota</taxon>
        <taxon>Gammaproteobacteria</taxon>
        <taxon>Pseudomonadales</taxon>
        <taxon>Marinobacteraceae</taxon>
        <taxon>Marinobacter</taxon>
    </lineage>
</organism>
<keyword evidence="1" id="KW-0175">Coiled coil</keyword>
<evidence type="ECO:0000313" key="2">
    <source>
        <dbReference type="EMBL" id="WZF89769.1"/>
    </source>
</evidence>
<name>A0ABZ2W554_9GAMM</name>
<evidence type="ECO:0008006" key="4">
    <source>
        <dbReference type="Google" id="ProtNLM"/>
    </source>
</evidence>
<evidence type="ECO:0000256" key="1">
    <source>
        <dbReference type="SAM" id="Coils"/>
    </source>
</evidence>
<dbReference type="InterPro" id="IPR027417">
    <property type="entry name" value="P-loop_NTPase"/>
</dbReference>
<protein>
    <recommendedName>
        <fullName evidence="4">Chromosome segregation ATPase-like protein</fullName>
    </recommendedName>
</protein>
<feature type="coiled-coil region" evidence="1">
    <location>
        <begin position="365"/>
        <end position="537"/>
    </location>
</feature>